<evidence type="ECO:0000313" key="9">
    <source>
        <dbReference type="Proteomes" id="UP000241265"/>
    </source>
</evidence>
<evidence type="ECO:0000313" key="4">
    <source>
        <dbReference type="EMBL" id="AOV58005.1"/>
    </source>
</evidence>
<evidence type="ECO:0000313" key="5">
    <source>
        <dbReference type="EMBL" id="AOV58255.1"/>
    </source>
</evidence>
<dbReference type="InterPro" id="IPR014954">
    <property type="entry name" value="DUF1825"/>
</dbReference>
<evidence type="ECO:0000313" key="3">
    <source>
        <dbReference type="EMBL" id="AOV57755.1"/>
    </source>
</evidence>
<dbReference type="EMBL" id="KU686196">
    <property type="protein sequence ID" value="AOV58505.1"/>
    <property type="molecule type" value="Genomic_DNA"/>
</dbReference>
<dbReference type="KEGG" id="vg:15009510"/>
<dbReference type="Proteomes" id="UP000240287">
    <property type="component" value="Genome"/>
</dbReference>
<dbReference type="Pfam" id="PF08855">
    <property type="entry name" value="DUF1825"/>
    <property type="match status" value="1"/>
</dbReference>
<accession>M4QF39</accession>
<keyword evidence="7" id="KW-1185">Reference proteome</keyword>
<reference evidence="1 7" key="1">
    <citation type="submission" date="2010-11" db="EMBL/GenBank/DDBJ databases">
        <title>The Genome Sequence of Synechococcus phage S-CAM1 0208SB26.</title>
        <authorList>
            <consortium name="The Broad Institute Genome Sequencing Platform"/>
            <person name="Henn M.R."/>
            <person name="Martiny J."/>
            <person name="Weihe C."/>
            <person name="Levin J."/>
            <person name="Malboeuf C."/>
            <person name="Casali M."/>
            <person name="Russ C."/>
            <person name="Lennon N."/>
            <person name="Chapman S.B."/>
            <person name="Erlich R."/>
            <person name="Young S.K."/>
            <person name="Yandava C."/>
            <person name="Zeng Q."/>
            <person name="Alvarado L."/>
            <person name="Anderson S."/>
            <person name="Berlin A."/>
            <person name="Chen Z."/>
            <person name="Freedman E."/>
            <person name="Gellesch M."/>
            <person name="Goldberg J."/>
            <person name="Green L."/>
            <person name="Griggs A."/>
            <person name="Gujja S."/>
            <person name="Heilman E.R."/>
            <person name="Heiman D."/>
            <person name="Hollinger A."/>
            <person name="Howarth C."/>
            <person name="Larson L."/>
            <person name="Mehta T."/>
            <person name="Pearson M."/>
            <person name="Roberts A."/>
            <person name="Ryan E."/>
            <person name="Saif S."/>
            <person name="Shea T."/>
            <person name="Shenoy N."/>
            <person name="Sisk P."/>
            <person name="Stolte C."/>
            <person name="Sykes S."/>
            <person name="White J."/>
            <person name="Haas B."/>
            <person name="Nusbaum C."/>
            <person name="Birren B."/>
        </authorList>
    </citation>
    <scope>NUCLEOTIDE SEQUENCE [LARGE SCALE GENOMIC DNA]</scope>
    <source>
        <strain evidence="1 7">S-CAM1</strain>
    </source>
</reference>
<dbReference type="EMBL" id="HQ634177">
    <property type="protein sequence ID" value="AGH26828.1"/>
    <property type="molecule type" value="Genomic_DNA"/>
</dbReference>
<dbReference type="GeneID" id="15009510"/>
<evidence type="ECO:0000313" key="8">
    <source>
        <dbReference type="Proteomes" id="UP000240287"/>
    </source>
</evidence>
<reference evidence="8 9" key="2">
    <citation type="journal article" date="2016" name="Virology">
        <title>The genomic content and context of auxiliary metabolic genes in marine cyanomyoviruses.</title>
        <authorList>
            <person name="Crummett L.T."/>
            <person name="Puxty R.J."/>
            <person name="Weihe C."/>
            <person name="Marston M.F."/>
            <person name="Martiny J.B."/>
        </authorList>
    </citation>
    <scope>NUCLEOTIDE SEQUENCE [LARGE SCALE GENOMIC DNA]</scope>
    <source>
        <strain evidence="2">0309SB33</strain>
        <strain evidence="3">0310NB17</strain>
        <strain evidence="4">0809CC03</strain>
        <strain evidence="5">0810SB17</strain>
        <strain evidence="6">0910CC29</strain>
    </source>
</reference>
<dbReference type="OrthoDB" id="19711at10239"/>
<dbReference type="Proteomes" id="UP000241265">
    <property type="component" value="Genome"/>
</dbReference>
<organism evidence="1 7">
    <name type="scientific">Synechococcus phage S-CAM1</name>
    <dbReference type="NCBI Taxonomy" id="754037"/>
    <lineage>
        <taxon>Viruses</taxon>
        <taxon>Duplodnaviria</taxon>
        <taxon>Heunggongvirae</taxon>
        <taxon>Uroviricota</taxon>
        <taxon>Caudoviricetes</taxon>
        <taxon>Pantevenvirales</taxon>
        <taxon>Kyanoviridae</taxon>
        <taxon>Anaposvirus</taxon>
        <taxon>Anaposvirus socalone</taxon>
    </lineage>
</organism>
<dbReference type="EMBL" id="KU686195">
    <property type="protein sequence ID" value="AOV58255.1"/>
    <property type="molecule type" value="Genomic_DNA"/>
</dbReference>
<sequence length="113" mass="13011">MTDFFKSEMVKGDLQELATMQEYCMRAAMTFPALSPERKLEYFDVLQEMIVKQKVFYTRLKLSDDPEAIDMADSIKQAAVMFGASEDEDANVVFDELVEKIEVMRDTLKAEGY</sequence>
<dbReference type="Proteomes" id="UP000203521">
    <property type="component" value="Segment"/>
</dbReference>
<name>M4QF39_9CAUD</name>
<gene>
    <name evidence="4" type="ORF">C030809_253</name>
    <name evidence="6" type="ORF">C290910_253</name>
    <name evidence="3" type="ORF">N170310_253</name>
    <name evidence="2" type="ORF">N330309_253</name>
    <name evidence="5" type="ORF">S170810_253</name>
    <name evidence="1" type="ORF">SXBG_00092</name>
</gene>
<proteinExistence type="predicted"/>
<evidence type="ECO:0000313" key="6">
    <source>
        <dbReference type="EMBL" id="AOV58505.1"/>
    </source>
</evidence>
<dbReference type="Proteomes" id="UP000241591">
    <property type="component" value="Segment"/>
</dbReference>
<protein>
    <submittedName>
        <fullName evidence="2">DUF1825 domain-containing protein</fullName>
    </submittedName>
</protein>
<dbReference type="EMBL" id="KU686193">
    <property type="protein sequence ID" value="AOV57755.1"/>
    <property type="molecule type" value="Genomic_DNA"/>
</dbReference>
<dbReference type="Proteomes" id="UP000241610">
    <property type="component" value="Segment"/>
</dbReference>
<dbReference type="Proteomes" id="UP000241494">
    <property type="component" value="Segment"/>
</dbReference>
<dbReference type="RefSeq" id="YP_007673006.1">
    <property type="nucleotide sequence ID" value="NC_020837.1"/>
</dbReference>
<dbReference type="EMBL" id="KU686194">
    <property type="protein sequence ID" value="AOV58005.1"/>
    <property type="molecule type" value="Genomic_DNA"/>
</dbReference>
<dbReference type="EMBL" id="KU686192">
    <property type="protein sequence ID" value="AOV57505.1"/>
    <property type="molecule type" value="Genomic_DNA"/>
</dbReference>
<evidence type="ECO:0000313" key="1">
    <source>
        <dbReference type="EMBL" id="AGH26828.1"/>
    </source>
</evidence>
<evidence type="ECO:0000313" key="7">
    <source>
        <dbReference type="Proteomes" id="UP000203521"/>
    </source>
</evidence>
<evidence type="ECO:0000313" key="2">
    <source>
        <dbReference type="EMBL" id="AOV57505.1"/>
    </source>
</evidence>